<gene>
    <name evidence="1" type="ORF">BINO364_LOCUS12803</name>
</gene>
<accession>A0A8J9YH15</accession>
<reference evidence="1" key="1">
    <citation type="submission" date="2021-12" db="EMBL/GenBank/DDBJ databases">
        <authorList>
            <person name="Martin H S."/>
        </authorList>
    </citation>
    <scope>NUCLEOTIDE SEQUENCE</scope>
</reference>
<organism evidence="1 2">
    <name type="scientific">Brenthis ino</name>
    <name type="common">lesser marbled fritillary</name>
    <dbReference type="NCBI Taxonomy" id="405034"/>
    <lineage>
        <taxon>Eukaryota</taxon>
        <taxon>Metazoa</taxon>
        <taxon>Ecdysozoa</taxon>
        <taxon>Arthropoda</taxon>
        <taxon>Hexapoda</taxon>
        <taxon>Insecta</taxon>
        <taxon>Pterygota</taxon>
        <taxon>Neoptera</taxon>
        <taxon>Endopterygota</taxon>
        <taxon>Lepidoptera</taxon>
        <taxon>Glossata</taxon>
        <taxon>Ditrysia</taxon>
        <taxon>Papilionoidea</taxon>
        <taxon>Nymphalidae</taxon>
        <taxon>Heliconiinae</taxon>
        <taxon>Argynnini</taxon>
        <taxon>Brenthis</taxon>
    </lineage>
</organism>
<name>A0A8J9YH15_9NEOP</name>
<sequence length="127" mass="14866">MKKITVLRVSYVFTQRRDIFFETKKNNESKILVFKTFHHSLFTLRSRDRVLFRQARTRSLCLRKLLKKPALASGRPITAATLLIGRNRVSIGDKHDEPEPPVVGAAYWCRRPREDKLAQDFTCELIH</sequence>
<dbReference type="EMBL" id="OV170226">
    <property type="protein sequence ID" value="CAH0727466.1"/>
    <property type="molecule type" value="Genomic_DNA"/>
</dbReference>
<dbReference type="Proteomes" id="UP000838878">
    <property type="component" value="Chromosome 6"/>
</dbReference>
<dbReference type="AlphaFoldDB" id="A0A8J9YH15"/>
<protein>
    <submittedName>
        <fullName evidence="1">Uncharacterized protein</fullName>
    </submittedName>
</protein>
<feature type="non-terminal residue" evidence="1">
    <location>
        <position position="127"/>
    </location>
</feature>
<evidence type="ECO:0000313" key="1">
    <source>
        <dbReference type="EMBL" id="CAH0727466.1"/>
    </source>
</evidence>
<proteinExistence type="predicted"/>
<keyword evidence="2" id="KW-1185">Reference proteome</keyword>
<evidence type="ECO:0000313" key="2">
    <source>
        <dbReference type="Proteomes" id="UP000838878"/>
    </source>
</evidence>